<evidence type="ECO:0000313" key="1">
    <source>
        <dbReference type="EMBL" id="KAF2724112.1"/>
    </source>
</evidence>
<dbReference type="Proteomes" id="UP000799441">
    <property type="component" value="Unassembled WGS sequence"/>
</dbReference>
<proteinExistence type="predicted"/>
<organism evidence="1 2">
    <name type="scientific">Polychaeton citri CBS 116435</name>
    <dbReference type="NCBI Taxonomy" id="1314669"/>
    <lineage>
        <taxon>Eukaryota</taxon>
        <taxon>Fungi</taxon>
        <taxon>Dikarya</taxon>
        <taxon>Ascomycota</taxon>
        <taxon>Pezizomycotina</taxon>
        <taxon>Dothideomycetes</taxon>
        <taxon>Dothideomycetidae</taxon>
        <taxon>Capnodiales</taxon>
        <taxon>Capnodiaceae</taxon>
        <taxon>Polychaeton</taxon>
    </lineage>
</organism>
<name>A0A9P4QBF9_9PEZI</name>
<comment type="caution">
    <text evidence="1">The sequence shown here is derived from an EMBL/GenBank/DDBJ whole genome shotgun (WGS) entry which is preliminary data.</text>
</comment>
<dbReference type="EMBL" id="MU003773">
    <property type="protein sequence ID" value="KAF2724112.1"/>
    <property type="molecule type" value="Genomic_DNA"/>
</dbReference>
<keyword evidence="2" id="KW-1185">Reference proteome</keyword>
<accession>A0A9P4QBF9</accession>
<evidence type="ECO:0000313" key="2">
    <source>
        <dbReference type="Proteomes" id="UP000799441"/>
    </source>
</evidence>
<gene>
    <name evidence="1" type="ORF">K431DRAFT_301229</name>
</gene>
<sequence>MSGTGLKTLAQAHSDTSPSPLSFELILCRHGNTEEHDLTKWGLGVAQCDCMTGMMYADIFCTEVEEDDGNASEDHDVPPASKVIEPLGIRHYLTLWVYQVRVLDIGKIRAKGVPAELVTAMERYVVTAGRWLAEIASPIYQHGYMYSRFVEGMPALYFSDRSEKQWIEMAHAWKTHRSFANIPLLNRDGVESLGLIQRTRVVFSAGVDELGIFFDHGGLQQIEGEETQDGNFVTALYTVSPRKQKKREYQKRRKAKKVS</sequence>
<protein>
    <recommendedName>
        <fullName evidence="3">Phosphoglycerate mutase-like protein</fullName>
    </recommendedName>
</protein>
<reference evidence="1" key="1">
    <citation type="journal article" date="2020" name="Stud. Mycol.">
        <title>101 Dothideomycetes genomes: a test case for predicting lifestyles and emergence of pathogens.</title>
        <authorList>
            <person name="Haridas S."/>
            <person name="Albert R."/>
            <person name="Binder M."/>
            <person name="Bloem J."/>
            <person name="Labutti K."/>
            <person name="Salamov A."/>
            <person name="Andreopoulos B."/>
            <person name="Baker S."/>
            <person name="Barry K."/>
            <person name="Bills G."/>
            <person name="Bluhm B."/>
            <person name="Cannon C."/>
            <person name="Castanera R."/>
            <person name="Culley D."/>
            <person name="Daum C."/>
            <person name="Ezra D."/>
            <person name="Gonzalez J."/>
            <person name="Henrissat B."/>
            <person name="Kuo A."/>
            <person name="Liang C."/>
            <person name="Lipzen A."/>
            <person name="Lutzoni F."/>
            <person name="Magnuson J."/>
            <person name="Mondo S."/>
            <person name="Nolan M."/>
            <person name="Ohm R."/>
            <person name="Pangilinan J."/>
            <person name="Park H.-J."/>
            <person name="Ramirez L."/>
            <person name="Alfaro M."/>
            <person name="Sun H."/>
            <person name="Tritt A."/>
            <person name="Yoshinaga Y."/>
            <person name="Zwiers L.-H."/>
            <person name="Turgeon B."/>
            <person name="Goodwin S."/>
            <person name="Spatafora J."/>
            <person name="Crous P."/>
            <person name="Grigoriev I."/>
        </authorList>
    </citation>
    <scope>NUCLEOTIDE SEQUENCE</scope>
    <source>
        <strain evidence="1">CBS 116435</strain>
    </source>
</reference>
<evidence type="ECO:0008006" key="3">
    <source>
        <dbReference type="Google" id="ProtNLM"/>
    </source>
</evidence>
<dbReference type="AlphaFoldDB" id="A0A9P4QBF9"/>